<comment type="caution">
    <text evidence="1">The sequence shown here is derived from an EMBL/GenBank/DDBJ whole genome shotgun (WGS) entry which is preliminary data.</text>
</comment>
<reference evidence="1" key="1">
    <citation type="submission" date="2022-04" db="EMBL/GenBank/DDBJ databases">
        <title>Genome of the entomopathogenic fungus Entomophthora muscae.</title>
        <authorList>
            <person name="Elya C."/>
            <person name="Lovett B.R."/>
            <person name="Lee E."/>
            <person name="Macias A.M."/>
            <person name="Hajek A.E."/>
            <person name="De Bivort B.L."/>
            <person name="Kasson M.T."/>
            <person name="De Fine Licht H.H."/>
            <person name="Stajich J.E."/>
        </authorList>
    </citation>
    <scope>NUCLEOTIDE SEQUENCE</scope>
    <source>
        <strain evidence="1">Berkeley</strain>
    </source>
</reference>
<gene>
    <name evidence="1" type="ORF">DSO57_1023905</name>
</gene>
<dbReference type="EMBL" id="QTSX02003677">
    <property type="protein sequence ID" value="KAJ9068906.1"/>
    <property type="molecule type" value="Genomic_DNA"/>
</dbReference>
<dbReference type="Proteomes" id="UP001165960">
    <property type="component" value="Unassembled WGS sequence"/>
</dbReference>
<organism evidence="1 2">
    <name type="scientific">Entomophthora muscae</name>
    <dbReference type="NCBI Taxonomy" id="34485"/>
    <lineage>
        <taxon>Eukaryota</taxon>
        <taxon>Fungi</taxon>
        <taxon>Fungi incertae sedis</taxon>
        <taxon>Zoopagomycota</taxon>
        <taxon>Entomophthoromycotina</taxon>
        <taxon>Entomophthoromycetes</taxon>
        <taxon>Entomophthorales</taxon>
        <taxon>Entomophthoraceae</taxon>
        <taxon>Entomophthora</taxon>
    </lineage>
</organism>
<evidence type="ECO:0000313" key="2">
    <source>
        <dbReference type="Proteomes" id="UP001165960"/>
    </source>
</evidence>
<protein>
    <submittedName>
        <fullName evidence="1">Uncharacterized protein</fullName>
    </submittedName>
</protein>
<proteinExistence type="predicted"/>
<accession>A0ACC2T324</accession>
<keyword evidence="2" id="KW-1185">Reference proteome</keyword>
<sequence>MDRKRIKVLSPGDAETIFCMGRIPALHQIVAELLENGYDANPRQIKVIVTSLPQLKVEVFDDGCGIPMYDFPLVGTLHGNHPRDMLNSKPLPKNCLKTGVCKYALSILRSKSTTWEAKAKVSYLSQSVDKKRCTAYPRWESCPSQVDTSLFQPP</sequence>
<evidence type="ECO:0000313" key="1">
    <source>
        <dbReference type="EMBL" id="KAJ9068906.1"/>
    </source>
</evidence>
<name>A0ACC2T324_9FUNG</name>